<evidence type="ECO:0000313" key="2">
    <source>
        <dbReference type="Proteomes" id="UP001056005"/>
    </source>
</evidence>
<dbReference type="Proteomes" id="UP001056005">
    <property type="component" value="Segment"/>
</dbReference>
<protein>
    <submittedName>
        <fullName evidence="1">Uncharacterized protein</fullName>
    </submittedName>
</protein>
<name>A0A9E7M6L5_9CAUD</name>
<keyword evidence="2" id="KW-1185">Reference proteome</keyword>
<dbReference type="EMBL" id="OL362271">
    <property type="protein sequence ID" value="URY99191.1"/>
    <property type="molecule type" value="Genomic_DNA"/>
</dbReference>
<accession>A0A9E7M6L5</accession>
<evidence type="ECO:0000313" key="1">
    <source>
        <dbReference type="EMBL" id="URY99191.1"/>
    </source>
</evidence>
<organism evidence="1 2">
    <name type="scientific">Klebsiella phage 6939</name>
    <dbReference type="NCBI Taxonomy" id="2912295"/>
    <lineage>
        <taxon>Viruses</taxon>
        <taxon>Duplodnaviria</taxon>
        <taxon>Heunggongvirae</taxon>
        <taxon>Uroviricota</taxon>
        <taxon>Caudoviricetes</taxon>
        <taxon>Autographivirales</taxon>
        <taxon>Autographivirales incertae sedis</taxon>
        <taxon>Reminisvirus</taxon>
        <taxon>Reminisvirus 6939</taxon>
    </lineage>
</organism>
<proteinExistence type="predicted"/>
<gene>
    <name evidence="1" type="ORF">6939_0012</name>
</gene>
<reference evidence="1" key="1">
    <citation type="submission" date="2021-11" db="EMBL/GenBank/DDBJ databases">
        <title>The TAILOR 12: Case summaries of 12 patient that have undergone phage therapy for multidrug-resistant infections.</title>
        <authorList>
            <person name="Green S."/>
            <person name="Terwilliger A."/>
            <person name="Clark J."/>
            <person name="Salazar K."/>
            <person name="Maresso A."/>
        </authorList>
    </citation>
    <scope>NUCLEOTIDE SEQUENCE</scope>
</reference>
<sequence>MTIIASIKEVTLLKTGETSYYFTDDKGIQRSLSKEGWIEACDGFEYTKHELKRNRVMQVNIWYA</sequence>